<evidence type="ECO:0000313" key="2">
    <source>
        <dbReference type="Proteomes" id="UP000325440"/>
    </source>
</evidence>
<gene>
    <name evidence="1" type="ORF">CINCED_3A024382</name>
</gene>
<name>A0A5E4NN78_9HEMI</name>
<dbReference type="AlphaFoldDB" id="A0A5E4NN78"/>
<dbReference type="Proteomes" id="UP000325440">
    <property type="component" value="Unassembled WGS sequence"/>
</dbReference>
<sequence>MLIRKILEYDHIDEINIRPLLKPIYRKKFLGEVQASTTEYLDVFEERSSALIIKLPSKIELRKTSIEKRILYEYRALTSTKTSIKMKYDLSSMMKLFTLRQMT</sequence>
<dbReference type="EMBL" id="CABPRJ010002506">
    <property type="protein sequence ID" value="VVC46428.1"/>
    <property type="molecule type" value="Genomic_DNA"/>
</dbReference>
<proteinExistence type="predicted"/>
<evidence type="ECO:0000313" key="1">
    <source>
        <dbReference type="EMBL" id="VVC46428.1"/>
    </source>
</evidence>
<accession>A0A5E4NN78</accession>
<reference evidence="1 2" key="1">
    <citation type="submission" date="2019-08" db="EMBL/GenBank/DDBJ databases">
        <authorList>
            <person name="Alioto T."/>
            <person name="Alioto T."/>
            <person name="Gomez Garrido J."/>
        </authorList>
    </citation>
    <scope>NUCLEOTIDE SEQUENCE [LARGE SCALE GENOMIC DNA]</scope>
</reference>
<protein>
    <submittedName>
        <fullName evidence="1">Uncharacterized protein</fullName>
    </submittedName>
</protein>
<keyword evidence="2" id="KW-1185">Reference proteome</keyword>
<organism evidence="1 2">
    <name type="scientific">Cinara cedri</name>
    <dbReference type="NCBI Taxonomy" id="506608"/>
    <lineage>
        <taxon>Eukaryota</taxon>
        <taxon>Metazoa</taxon>
        <taxon>Ecdysozoa</taxon>
        <taxon>Arthropoda</taxon>
        <taxon>Hexapoda</taxon>
        <taxon>Insecta</taxon>
        <taxon>Pterygota</taxon>
        <taxon>Neoptera</taxon>
        <taxon>Paraneoptera</taxon>
        <taxon>Hemiptera</taxon>
        <taxon>Sternorrhyncha</taxon>
        <taxon>Aphidomorpha</taxon>
        <taxon>Aphidoidea</taxon>
        <taxon>Aphididae</taxon>
        <taxon>Lachninae</taxon>
        <taxon>Cinara</taxon>
    </lineage>
</organism>